<dbReference type="AlphaFoldDB" id="A0A418X3F0"/>
<evidence type="ECO:0000313" key="3">
    <source>
        <dbReference type="EMBL" id="RJG06945.1"/>
    </source>
</evidence>
<sequence>MPNPLLIAKNEAPNQAPELVLLPNLANRHGCITGATGTGKTVTLQTMAQALSDIGVPVFMADVKGDLSGMAKAGTFIGKVKERFTQLKLDEPKWEACPVTFWDVFGEKGHPVRATISDLGPLLLSRMLNLNDTQQGVLQLVFKIADDNGLLLLDIKDLRAMLQHVGENASEFQTEYGNISAASVGAIQRGLIAIDEQGGDRFFGEPMLNIEDFMQTDARGKGIVNILAADRLLNSPRLYAIFLLWMLSELFEDLPEVGDLDKPKLVFFFDEAHLLFNEAPKPLLQKIEQVVRLIRSKGVGVYFVTQNPLDIPDTVLGQLGNRVQHALRAYTPRDQKAVQAAAETFRPNPQLDTAQVITELGVGEALISFLDAKGSPTMVERGFVVPPASQIGPISDAERSEIIANSVVAGVYEKVIDRASAYEHFRGRVIAKQETSPNAPQSSRNGDAGTAAEPSSSGISIGDMLSNAMGGLFGSGSNARRKDTVVEAAVKSAARSMGSQVGREIIRGVLGSIMKR</sequence>
<dbReference type="SUPFAM" id="SSF52540">
    <property type="entry name" value="P-loop containing nucleoside triphosphate hydrolases"/>
    <property type="match status" value="1"/>
</dbReference>
<dbReference type="PANTHER" id="PTHR30121">
    <property type="entry name" value="UNCHARACTERIZED PROTEIN YJGR-RELATED"/>
    <property type="match status" value="1"/>
</dbReference>
<name>A0A418X3F0_9BURK</name>
<dbReference type="InterPro" id="IPR033186">
    <property type="entry name" value="HerA_C"/>
</dbReference>
<gene>
    <name evidence="3" type="ORF">D3870_13900</name>
</gene>
<feature type="domain" description="Helicase HerA-like C-terminal" evidence="2">
    <location>
        <begin position="13"/>
        <end position="513"/>
    </location>
</feature>
<dbReference type="RefSeq" id="WP_119739973.1">
    <property type="nucleotide sequence ID" value="NZ_QYUN01000002.1"/>
</dbReference>
<dbReference type="InterPro" id="IPR051162">
    <property type="entry name" value="T4SS_component"/>
</dbReference>
<evidence type="ECO:0000256" key="1">
    <source>
        <dbReference type="SAM" id="MobiDB-lite"/>
    </source>
</evidence>
<feature type="region of interest" description="Disordered" evidence="1">
    <location>
        <begin position="431"/>
        <end position="460"/>
    </location>
</feature>
<organism evidence="3 4">
    <name type="scientific">Noviherbaspirillum cavernae</name>
    <dbReference type="NCBI Taxonomy" id="2320862"/>
    <lineage>
        <taxon>Bacteria</taxon>
        <taxon>Pseudomonadati</taxon>
        <taxon>Pseudomonadota</taxon>
        <taxon>Betaproteobacteria</taxon>
        <taxon>Burkholderiales</taxon>
        <taxon>Oxalobacteraceae</taxon>
        <taxon>Noviherbaspirillum</taxon>
    </lineage>
</organism>
<dbReference type="Gene3D" id="3.40.50.300">
    <property type="entry name" value="P-loop containing nucleotide triphosphate hydrolases"/>
    <property type="match status" value="2"/>
</dbReference>
<reference evidence="3 4" key="1">
    <citation type="submission" date="2018-09" db="EMBL/GenBank/DDBJ databases">
        <authorList>
            <person name="Zhu H."/>
        </authorList>
    </citation>
    <scope>NUCLEOTIDE SEQUENCE [LARGE SCALE GENOMIC DNA]</scope>
    <source>
        <strain evidence="3 4">K2R10-39</strain>
    </source>
</reference>
<comment type="caution">
    <text evidence="3">The sequence shown here is derived from an EMBL/GenBank/DDBJ whole genome shotgun (WGS) entry which is preliminary data.</text>
</comment>
<dbReference type="Proteomes" id="UP000285190">
    <property type="component" value="Unassembled WGS sequence"/>
</dbReference>
<evidence type="ECO:0000259" key="2">
    <source>
        <dbReference type="Pfam" id="PF05872"/>
    </source>
</evidence>
<dbReference type="PANTHER" id="PTHR30121:SF6">
    <property type="entry name" value="SLR6007 PROTEIN"/>
    <property type="match status" value="1"/>
</dbReference>
<accession>A0A418X3F0</accession>
<evidence type="ECO:0000313" key="4">
    <source>
        <dbReference type="Proteomes" id="UP000285190"/>
    </source>
</evidence>
<keyword evidence="4" id="KW-1185">Reference proteome</keyword>
<proteinExistence type="predicted"/>
<feature type="compositionally biased region" description="Polar residues" evidence="1">
    <location>
        <begin position="433"/>
        <end position="445"/>
    </location>
</feature>
<protein>
    <submittedName>
        <fullName evidence="3">DUF853 domain-containing protein</fullName>
    </submittedName>
</protein>
<dbReference type="EMBL" id="QYUN01000002">
    <property type="protein sequence ID" value="RJG06945.1"/>
    <property type="molecule type" value="Genomic_DNA"/>
</dbReference>
<dbReference type="OrthoDB" id="9758751at2"/>
<dbReference type="Pfam" id="PF05872">
    <property type="entry name" value="HerA_C"/>
    <property type="match status" value="1"/>
</dbReference>
<dbReference type="CDD" id="cd01127">
    <property type="entry name" value="TrwB_TraG_TraD_VirD4"/>
    <property type="match status" value="1"/>
</dbReference>
<dbReference type="InterPro" id="IPR027417">
    <property type="entry name" value="P-loop_NTPase"/>
</dbReference>